<dbReference type="InterPro" id="IPR023186">
    <property type="entry name" value="IUNH"/>
</dbReference>
<sequence length="358" mass="38722">MASLFNNANGVLGKSEKLIIDTDPGIDDSMAIFMAFQSPDVEVLGLTTIFGNTTTEVSTRNALLLCEIAGRENIPVAQGSPEPLKGGTPRVADFVHGKDGLGNTFLPPPKGEKIEKSASEFLVEKVSEYPGEVSVLALGPLTNVALAIKRDSAFASKVKRIVILGGAFFALGNVNPAAEANIHGDPEAADIVFTSGADVVVVGINITTQVQFTDADLLDLKESKGKYAPFLSDICKFYRDFHVKSDRVHGNFSFYFNVTSYASTKKVAMGMMIWLLSGIFLHDPVSFVAVVRPDLFTYKKGVVRVETQGICVGHTLLDQGLKKWNTSNPWTGYSPVAVAWTVNVKGVLDYIRELLMKP</sequence>
<dbReference type="PANTHER" id="PTHR12304">
    <property type="entry name" value="INOSINE-URIDINE PREFERRING NUCLEOSIDE HYDROLASE"/>
    <property type="match status" value="1"/>
</dbReference>
<evidence type="ECO:0000313" key="6">
    <source>
        <dbReference type="Proteomes" id="UP000289340"/>
    </source>
</evidence>
<dbReference type="GO" id="GO:0008477">
    <property type="term" value="F:purine nucleosidase activity"/>
    <property type="evidence" value="ECO:0007669"/>
    <property type="project" value="TreeGrafter"/>
</dbReference>
<evidence type="ECO:0000256" key="2">
    <source>
        <dbReference type="ARBA" id="ARBA00022801"/>
    </source>
</evidence>
<reference evidence="5 6" key="1">
    <citation type="submission" date="2018-09" db="EMBL/GenBank/DDBJ databases">
        <title>A high-quality reference genome of wild soybean provides a powerful tool to mine soybean genomes.</title>
        <authorList>
            <person name="Xie M."/>
            <person name="Chung C.Y.L."/>
            <person name="Li M.-W."/>
            <person name="Wong F.-L."/>
            <person name="Chan T.-F."/>
            <person name="Lam H.-M."/>
        </authorList>
    </citation>
    <scope>NUCLEOTIDE SEQUENCE [LARGE SCALE GENOMIC DNA]</scope>
    <source>
        <strain evidence="6">cv. W05</strain>
        <tissue evidence="5">Hypocotyl of etiolated seedlings</tissue>
    </source>
</reference>
<dbReference type="GO" id="GO:0006152">
    <property type="term" value="P:purine nucleoside catabolic process"/>
    <property type="evidence" value="ECO:0007669"/>
    <property type="project" value="TreeGrafter"/>
</dbReference>
<protein>
    <submittedName>
        <fullName evidence="5">Uridine nucleosidase 1 isoform B</fullName>
    </submittedName>
</protein>
<dbReference type="CDD" id="cd02650">
    <property type="entry name" value="nuc_hydro_CaPnhB"/>
    <property type="match status" value="1"/>
</dbReference>
<gene>
    <name evidence="5" type="ORF">D0Y65_051961</name>
</gene>
<comment type="similarity">
    <text evidence="1">Belongs to the IUNH family.</text>
</comment>
<feature type="domain" description="Inosine/uridine-preferring nucleoside hydrolase" evidence="4">
    <location>
        <begin position="18"/>
        <end position="348"/>
    </location>
</feature>
<evidence type="ECO:0000256" key="3">
    <source>
        <dbReference type="ARBA" id="ARBA00023295"/>
    </source>
</evidence>
<dbReference type="AlphaFoldDB" id="A0A445FIL7"/>
<organism evidence="5 6">
    <name type="scientific">Glycine soja</name>
    <name type="common">Wild soybean</name>
    <dbReference type="NCBI Taxonomy" id="3848"/>
    <lineage>
        <taxon>Eukaryota</taxon>
        <taxon>Viridiplantae</taxon>
        <taxon>Streptophyta</taxon>
        <taxon>Embryophyta</taxon>
        <taxon>Tracheophyta</taxon>
        <taxon>Spermatophyta</taxon>
        <taxon>Magnoliopsida</taxon>
        <taxon>eudicotyledons</taxon>
        <taxon>Gunneridae</taxon>
        <taxon>Pentapetalae</taxon>
        <taxon>rosids</taxon>
        <taxon>fabids</taxon>
        <taxon>Fabales</taxon>
        <taxon>Fabaceae</taxon>
        <taxon>Papilionoideae</taxon>
        <taxon>50 kb inversion clade</taxon>
        <taxon>NPAAA clade</taxon>
        <taxon>indigoferoid/millettioid clade</taxon>
        <taxon>Phaseoleae</taxon>
        <taxon>Glycine</taxon>
        <taxon>Glycine subgen. Soja</taxon>
    </lineage>
</organism>
<comment type="caution">
    <text evidence="5">The sequence shown here is derived from an EMBL/GenBank/DDBJ whole genome shotgun (WGS) entry which is preliminary data.</text>
</comment>
<evidence type="ECO:0000256" key="1">
    <source>
        <dbReference type="ARBA" id="ARBA00009176"/>
    </source>
</evidence>
<keyword evidence="3" id="KW-0326">Glycosidase</keyword>
<dbReference type="GO" id="GO:0005829">
    <property type="term" value="C:cytosol"/>
    <property type="evidence" value="ECO:0007669"/>
    <property type="project" value="TreeGrafter"/>
</dbReference>
<name>A0A445FIL7_GLYSO</name>
<dbReference type="PANTHER" id="PTHR12304:SF1">
    <property type="entry name" value="URIDINE NUCLEOSIDASE 1"/>
    <property type="match status" value="1"/>
</dbReference>
<dbReference type="Proteomes" id="UP000289340">
    <property type="component" value="Chromosome 19"/>
</dbReference>
<accession>A0A445FIL7</accession>
<dbReference type="InterPro" id="IPR036452">
    <property type="entry name" value="Ribo_hydro-like"/>
</dbReference>
<dbReference type="SUPFAM" id="SSF53590">
    <property type="entry name" value="Nucleoside hydrolase"/>
    <property type="match status" value="1"/>
</dbReference>
<dbReference type="Gene3D" id="3.90.245.10">
    <property type="entry name" value="Ribonucleoside hydrolase-like"/>
    <property type="match status" value="1"/>
</dbReference>
<dbReference type="InterPro" id="IPR001910">
    <property type="entry name" value="Inosine/uridine_hydrolase_dom"/>
</dbReference>
<dbReference type="EMBL" id="QZWG01000019">
    <property type="protein sequence ID" value="RZB48706.1"/>
    <property type="molecule type" value="Genomic_DNA"/>
</dbReference>
<proteinExistence type="inferred from homology"/>
<dbReference type="Pfam" id="PF01156">
    <property type="entry name" value="IU_nuc_hydro"/>
    <property type="match status" value="1"/>
</dbReference>
<evidence type="ECO:0000313" key="5">
    <source>
        <dbReference type="EMBL" id="RZB48706.1"/>
    </source>
</evidence>
<keyword evidence="2" id="KW-0378">Hydrolase</keyword>
<keyword evidence="6" id="KW-1185">Reference proteome</keyword>
<evidence type="ECO:0000259" key="4">
    <source>
        <dbReference type="Pfam" id="PF01156"/>
    </source>
</evidence>